<comment type="caution">
    <text evidence="2">The sequence shown here is derived from an EMBL/GenBank/DDBJ whole genome shotgun (WGS) entry which is preliminary data.</text>
</comment>
<evidence type="ECO:0000313" key="2">
    <source>
        <dbReference type="EMBL" id="KAK4323599.1"/>
    </source>
</evidence>
<evidence type="ECO:0000313" key="3">
    <source>
        <dbReference type="Proteomes" id="UP001292094"/>
    </source>
</evidence>
<name>A0AAE1UMM0_9EUCA</name>
<proteinExistence type="predicted"/>
<feature type="compositionally biased region" description="Polar residues" evidence="1">
    <location>
        <begin position="45"/>
        <end position="70"/>
    </location>
</feature>
<sequence>MISRGGTGKHQVKRRKGQTTIEPLPPFVSVYQSVSFPIDLSSPTFYHQSSTTNHPSPTILHQQPSFTTNHPSPPTILHHQPSFTNHPPLTSLHKPSFTNHLPPPPTILHHQPQHPVSTTTPLP</sequence>
<feature type="region of interest" description="Disordered" evidence="1">
    <location>
        <begin position="45"/>
        <end position="123"/>
    </location>
</feature>
<gene>
    <name evidence="2" type="ORF">Pmani_005714</name>
</gene>
<protein>
    <submittedName>
        <fullName evidence="2">Uncharacterized protein</fullName>
    </submittedName>
</protein>
<feature type="region of interest" description="Disordered" evidence="1">
    <location>
        <begin position="1"/>
        <end position="21"/>
    </location>
</feature>
<reference evidence="2" key="1">
    <citation type="submission" date="2023-11" db="EMBL/GenBank/DDBJ databases">
        <title>Genome assemblies of two species of porcelain crab, Petrolisthes cinctipes and Petrolisthes manimaculis (Anomura: Porcellanidae).</title>
        <authorList>
            <person name="Angst P."/>
        </authorList>
    </citation>
    <scope>NUCLEOTIDE SEQUENCE</scope>
    <source>
        <strain evidence="2">PB745_02</strain>
        <tissue evidence="2">Gill</tissue>
    </source>
</reference>
<dbReference type="Proteomes" id="UP001292094">
    <property type="component" value="Unassembled WGS sequence"/>
</dbReference>
<dbReference type="EMBL" id="JAWZYT010000428">
    <property type="protein sequence ID" value="KAK4323599.1"/>
    <property type="molecule type" value="Genomic_DNA"/>
</dbReference>
<accession>A0AAE1UMM0</accession>
<keyword evidence="3" id="KW-1185">Reference proteome</keyword>
<evidence type="ECO:0000256" key="1">
    <source>
        <dbReference type="SAM" id="MobiDB-lite"/>
    </source>
</evidence>
<feature type="compositionally biased region" description="Polar residues" evidence="1">
    <location>
        <begin position="114"/>
        <end position="123"/>
    </location>
</feature>
<dbReference type="AlphaFoldDB" id="A0AAE1UMM0"/>
<organism evidence="2 3">
    <name type="scientific">Petrolisthes manimaculis</name>
    <dbReference type="NCBI Taxonomy" id="1843537"/>
    <lineage>
        <taxon>Eukaryota</taxon>
        <taxon>Metazoa</taxon>
        <taxon>Ecdysozoa</taxon>
        <taxon>Arthropoda</taxon>
        <taxon>Crustacea</taxon>
        <taxon>Multicrustacea</taxon>
        <taxon>Malacostraca</taxon>
        <taxon>Eumalacostraca</taxon>
        <taxon>Eucarida</taxon>
        <taxon>Decapoda</taxon>
        <taxon>Pleocyemata</taxon>
        <taxon>Anomura</taxon>
        <taxon>Galatheoidea</taxon>
        <taxon>Porcellanidae</taxon>
        <taxon>Petrolisthes</taxon>
    </lineage>
</organism>